<reference evidence="4 5" key="1">
    <citation type="submission" date="2016-10" db="EMBL/GenBank/DDBJ databases">
        <title>Comparative genomics between deep and shallow subseafloor isolates.</title>
        <authorList>
            <person name="Ishii S."/>
            <person name="Miller J.R."/>
            <person name="Sutton G."/>
            <person name="Suzuki S."/>
            <person name="Methe B."/>
            <person name="Inagaki F."/>
            <person name="Imachi H."/>
        </authorList>
    </citation>
    <scope>NUCLEOTIDE SEQUENCE [LARGE SCALE GENOMIC DNA]</scope>
    <source>
        <strain evidence="3 4">A8p</strain>
        <strain evidence="2 5">MO-MB1</strain>
    </source>
</reference>
<evidence type="ECO:0000313" key="2">
    <source>
        <dbReference type="EMBL" id="AUB56536.1"/>
    </source>
</evidence>
<keyword evidence="1" id="KW-0472">Membrane</keyword>
<name>A0A2H4VEM2_9EURY</name>
<dbReference type="GeneID" id="35124348"/>
<dbReference type="Proteomes" id="UP000232806">
    <property type="component" value="Chromosome"/>
</dbReference>
<gene>
    <name evidence="2" type="ORF">BK007_11275</name>
    <name evidence="3" type="ORF">BK009_02250</name>
</gene>
<accession>A0A2H4VEM2</accession>
<accession>A0A2H4VNC2</accession>
<evidence type="ECO:0000313" key="3">
    <source>
        <dbReference type="EMBL" id="AUB59597.1"/>
    </source>
</evidence>
<dbReference type="RefSeq" id="WP_100906516.1">
    <property type="nucleotide sequence ID" value="NZ_CP017766.1"/>
</dbReference>
<evidence type="ECO:0000313" key="4">
    <source>
        <dbReference type="Proteomes" id="UP000232631"/>
    </source>
</evidence>
<keyword evidence="4" id="KW-1185">Reference proteome</keyword>
<sequence length="110" mass="12368">MDTLINAITIIVTFTVFLFSLMIFLNMLKYKEAALSLIFNKLDESILIFKILAIAALIFSFGRLLDLLNITSASPLVDDAATILNLTTTIVLIFAFYKLFNIMKIKNLTV</sequence>
<keyword evidence="1" id="KW-0812">Transmembrane</keyword>
<feature type="transmembrane region" description="Helical" evidence="1">
    <location>
        <begin position="46"/>
        <end position="65"/>
    </location>
</feature>
<proteinExistence type="predicted"/>
<protein>
    <submittedName>
        <fullName evidence="2">Uncharacterized protein</fullName>
    </submittedName>
</protein>
<keyword evidence="1" id="KW-1133">Transmembrane helix</keyword>
<feature type="transmembrane region" description="Helical" evidence="1">
    <location>
        <begin position="80"/>
        <end position="100"/>
    </location>
</feature>
<dbReference type="EMBL" id="CP017768">
    <property type="protein sequence ID" value="AUB59597.1"/>
    <property type="molecule type" value="Genomic_DNA"/>
</dbReference>
<feature type="transmembrane region" description="Helical" evidence="1">
    <location>
        <begin position="6"/>
        <end position="25"/>
    </location>
</feature>
<evidence type="ECO:0000256" key="1">
    <source>
        <dbReference type="SAM" id="Phobius"/>
    </source>
</evidence>
<organism evidence="2 5">
    <name type="scientific">Methanobacterium subterraneum</name>
    <dbReference type="NCBI Taxonomy" id="59277"/>
    <lineage>
        <taxon>Archaea</taxon>
        <taxon>Methanobacteriati</taxon>
        <taxon>Methanobacteriota</taxon>
        <taxon>Methanomada group</taxon>
        <taxon>Methanobacteria</taxon>
        <taxon>Methanobacteriales</taxon>
        <taxon>Methanobacteriaceae</taxon>
        <taxon>Methanobacterium</taxon>
    </lineage>
</organism>
<dbReference type="EMBL" id="CP017766">
    <property type="protein sequence ID" value="AUB56536.1"/>
    <property type="molecule type" value="Genomic_DNA"/>
</dbReference>
<dbReference type="Proteomes" id="UP000232631">
    <property type="component" value="Chromosome"/>
</dbReference>
<evidence type="ECO:0000313" key="5">
    <source>
        <dbReference type="Proteomes" id="UP000232806"/>
    </source>
</evidence>
<dbReference type="AlphaFoldDB" id="A0A2H4VEM2"/>
<dbReference type="KEGG" id="msub:BK009_02250"/>